<evidence type="ECO:0000256" key="3">
    <source>
        <dbReference type="ARBA" id="ARBA00022448"/>
    </source>
</evidence>
<dbReference type="InterPro" id="IPR036259">
    <property type="entry name" value="MFS_trans_sf"/>
</dbReference>
<protein>
    <submittedName>
        <fullName evidence="11">General substrate transporter</fullName>
    </submittedName>
</protein>
<keyword evidence="3 7" id="KW-0813">Transport</keyword>
<feature type="transmembrane region" description="Helical" evidence="9">
    <location>
        <begin position="192"/>
        <end position="210"/>
    </location>
</feature>
<comment type="caution">
    <text evidence="11">The sequence shown here is derived from an EMBL/GenBank/DDBJ whole genome shotgun (WGS) entry which is preliminary data.</text>
</comment>
<dbReference type="AlphaFoldDB" id="A0AAJ0BYL7"/>
<feature type="transmembrane region" description="Helical" evidence="9">
    <location>
        <begin position="23"/>
        <end position="47"/>
    </location>
</feature>
<evidence type="ECO:0000256" key="8">
    <source>
        <dbReference type="SAM" id="MobiDB-lite"/>
    </source>
</evidence>
<evidence type="ECO:0000256" key="9">
    <source>
        <dbReference type="SAM" id="Phobius"/>
    </source>
</evidence>
<feature type="transmembrane region" description="Helical" evidence="9">
    <location>
        <begin position="414"/>
        <end position="436"/>
    </location>
</feature>
<evidence type="ECO:0000313" key="11">
    <source>
        <dbReference type="EMBL" id="KAK1764481.1"/>
    </source>
</evidence>
<dbReference type="PANTHER" id="PTHR48022:SF77">
    <property type="entry name" value="MAJOR FACILITATOR SUPERFAMILY (MFS) PROFILE DOMAIN-CONTAINING PROTEIN"/>
    <property type="match status" value="1"/>
</dbReference>
<dbReference type="GO" id="GO:0005351">
    <property type="term" value="F:carbohydrate:proton symporter activity"/>
    <property type="evidence" value="ECO:0007669"/>
    <property type="project" value="TreeGrafter"/>
</dbReference>
<feature type="transmembrane region" description="Helical" evidence="9">
    <location>
        <begin position="102"/>
        <end position="121"/>
    </location>
</feature>
<accession>A0AAJ0BYL7</accession>
<reference evidence="11" key="1">
    <citation type="submission" date="2023-06" db="EMBL/GenBank/DDBJ databases">
        <title>Genome-scale phylogeny and comparative genomics of the fungal order Sordariales.</title>
        <authorList>
            <consortium name="Lawrence Berkeley National Laboratory"/>
            <person name="Hensen N."/>
            <person name="Bonometti L."/>
            <person name="Westerberg I."/>
            <person name="Brannstrom I.O."/>
            <person name="Guillou S."/>
            <person name="Cros-Aarteil S."/>
            <person name="Calhoun S."/>
            <person name="Haridas S."/>
            <person name="Kuo A."/>
            <person name="Mondo S."/>
            <person name="Pangilinan J."/>
            <person name="Riley R."/>
            <person name="Labutti K."/>
            <person name="Andreopoulos B."/>
            <person name="Lipzen A."/>
            <person name="Chen C."/>
            <person name="Yanf M."/>
            <person name="Daum C."/>
            <person name="Ng V."/>
            <person name="Clum A."/>
            <person name="Steindorff A."/>
            <person name="Ohm R."/>
            <person name="Martin F."/>
            <person name="Silar P."/>
            <person name="Natvig D."/>
            <person name="Lalanne C."/>
            <person name="Gautier V."/>
            <person name="Ament-Velasquez S.L."/>
            <person name="Kruys A."/>
            <person name="Hutchinson M.I."/>
            <person name="Powell A.J."/>
            <person name="Barry K."/>
            <person name="Miller A.N."/>
            <person name="Grigoriev I.V."/>
            <person name="Debuchy R."/>
            <person name="Gladieux P."/>
            <person name="Thoren M.H."/>
            <person name="Johannesson H."/>
        </authorList>
    </citation>
    <scope>NUCLEOTIDE SEQUENCE</scope>
    <source>
        <strain evidence="11">8032-3</strain>
    </source>
</reference>
<gene>
    <name evidence="11" type="ORF">QBC33DRAFT_613151</name>
</gene>
<evidence type="ECO:0000259" key="10">
    <source>
        <dbReference type="PROSITE" id="PS50850"/>
    </source>
</evidence>
<feature type="transmembrane region" description="Helical" evidence="9">
    <location>
        <begin position="345"/>
        <end position="367"/>
    </location>
</feature>
<feature type="region of interest" description="Disordered" evidence="8">
    <location>
        <begin position="504"/>
        <end position="531"/>
    </location>
</feature>
<evidence type="ECO:0000313" key="12">
    <source>
        <dbReference type="Proteomes" id="UP001244011"/>
    </source>
</evidence>
<comment type="similarity">
    <text evidence="2 7">Belongs to the major facilitator superfamily. Sugar transporter (TC 2.A.1.1) family.</text>
</comment>
<dbReference type="EMBL" id="MU839020">
    <property type="protein sequence ID" value="KAK1764481.1"/>
    <property type="molecule type" value="Genomic_DNA"/>
</dbReference>
<keyword evidence="12" id="KW-1185">Reference proteome</keyword>
<keyword evidence="5 9" id="KW-1133">Transmembrane helix</keyword>
<keyword evidence="6 9" id="KW-0472">Membrane</keyword>
<comment type="subcellular location">
    <subcellularLocation>
        <location evidence="1">Membrane</location>
        <topology evidence="1">Multi-pass membrane protein</topology>
    </subcellularLocation>
</comment>
<dbReference type="NCBIfam" id="TIGR00879">
    <property type="entry name" value="SP"/>
    <property type="match status" value="1"/>
</dbReference>
<proteinExistence type="inferred from homology"/>
<dbReference type="RefSeq" id="XP_060280694.1">
    <property type="nucleotide sequence ID" value="XM_060432520.1"/>
</dbReference>
<name>A0AAJ0BYL7_9PEZI</name>
<dbReference type="GO" id="GO:0016020">
    <property type="term" value="C:membrane"/>
    <property type="evidence" value="ECO:0007669"/>
    <property type="project" value="UniProtKB-SubCell"/>
</dbReference>
<feature type="transmembrane region" description="Helical" evidence="9">
    <location>
        <begin position="160"/>
        <end position="180"/>
    </location>
</feature>
<evidence type="ECO:0000256" key="4">
    <source>
        <dbReference type="ARBA" id="ARBA00022692"/>
    </source>
</evidence>
<sequence>MAGAKGNIFAVNKQLLKTTVPKAWLAIIVFNFGALLFGFDTAMFGALQVTPSWLGTFGTIGKKGEYEISAIQQSLLNSIPWIGKIVGVIVAEPINEKFGYKTSMVIASTIQVIGVIVEMVGRNWGIFCAGRTIVYGAVGYIENVVPLYIGEIVYPESRGFFIACYSLVLAGGQIWANGAVQGIAKDTTQAGWLIVCGQQLIPVIFILAGLKWCPSSPRWLLQKGRDAEALRALASVRTAEDNESGWVQMEILGIQEAIEAEKHTVNNSWFDLFKGTNLRRTWIASLSFIANQWTGNQFVTAYAPTLYVLLGRKSQAFIYTIIKSVISLVAVFAAMLVVDKCGRRFVVIFGCIMQCIFLYVLAGMGMAKKPSTAELNTMVAAIQLFIFFCRGSVNAMAFLIPAEVSSLTLRKKTMAMGCAVDVVAAFVVTFVTPYLIKPEYANLSSKVGFIFGGFTTFYLIWAIFFLPELKNRSLEEVDELFNANLWAWQFSKYETKSLAGRMAQQKDGGGKAMPEDVEDDAVEMEHSKREL</sequence>
<feature type="transmembrane region" description="Helical" evidence="9">
    <location>
        <begin position="133"/>
        <end position="154"/>
    </location>
</feature>
<dbReference type="Gene3D" id="1.20.1250.20">
    <property type="entry name" value="MFS general substrate transporter like domains"/>
    <property type="match status" value="1"/>
</dbReference>
<dbReference type="PROSITE" id="PS50850">
    <property type="entry name" value="MFS"/>
    <property type="match status" value="1"/>
</dbReference>
<evidence type="ECO:0000256" key="7">
    <source>
        <dbReference type="RuleBase" id="RU003346"/>
    </source>
</evidence>
<dbReference type="PANTHER" id="PTHR48022">
    <property type="entry name" value="PLASTIDIC GLUCOSE TRANSPORTER 4"/>
    <property type="match status" value="1"/>
</dbReference>
<dbReference type="InterPro" id="IPR020846">
    <property type="entry name" value="MFS_dom"/>
</dbReference>
<feature type="transmembrane region" description="Helical" evidence="9">
    <location>
        <begin position="316"/>
        <end position="338"/>
    </location>
</feature>
<feature type="domain" description="Major facilitator superfamily (MFS) profile" evidence="10">
    <location>
        <begin position="26"/>
        <end position="470"/>
    </location>
</feature>
<dbReference type="InterPro" id="IPR005828">
    <property type="entry name" value="MFS_sugar_transport-like"/>
</dbReference>
<dbReference type="GeneID" id="85315707"/>
<dbReference type="Proteomes" id="UP001244011">
    <property type="component" value="Unassembled WGS sequence"/>
</dbReference>
<evidence type="ECO:0000256" key="1">
    <source>
        <dbReference type="ARBA" id="ARBA00004141"/>
    </source>
</evidence>
<dbReference type="InterPro" id="IPR050360">
    <property type="entry name" value="MFS_Sugar_Transporters"/>
</dbReference>
<evidence type="ECO:0000256" key="6">
    <source>
        <dbReference type="ARBA" id="ARBA00023136"/>
    </source>
</evidence>
<dbReference type="InterPro" id="IPR003663">
    <property type="entry name" value="Sugar/inositol_transpt"/>
</dbReference>
<dbReference type="SUPFAM" id="SSF103473">
    <property type="entry name" value="MFS general substrate transporter"/>
    <property type="match status" value="1"/>
</dbReference>
<feature type="transmembrane region" description="Helical" evidence="9">
    <location>
        <begin position="448"/>
        <end position="466"/>
    </location>
</feature>
<feature type="transmembrane region" description="Helical" evidence="9">
    <location>
        <begin position="379"/>
        <end position="402"/>
    </location>
</feature>
<evidence type="ECO:0000256" key="5">
    <source>
        <dbReference type="ARBA" id="ARBA00022989"/>
    </source>
</evidence>
<dbReference type="Pfam" id="PF00083">
    <property type="entry name" value="Sugar_tr"/>
    <property type="match status" value="1"/>
</dbReference>
<organism evidence="11 12">
    <name type="scientific">Phialemonium atrogriseum</name>
    <dbReference type="NCBI Taxonomy" id="1093897"/>
    <lineage>
        <taxon>Eukaryota</taxon>
        <taxon>Fungi</taxon>
        <taxon>Dikarya</taxon>
        <taxon>Ascomycota</taxon>
        <taxon>Pezizomycotina</taxon>
        <taxon>Sordariomycetes</taxon>
        <taxon>Sordariomycetidae</taxon>
        <taxon>Cephalothecales</taxon>
        <taxon>Cephalothecaceae</taxon>
        <taxon>Phialemonium</taxon>
    </lineage>
</organism>
<keyword evidence="4 9" id="KW-0812">Transmembrane</keyword>
<evidence type="ECO:0000256" key="2">
    <source>
        <dbReference type="ARBA" id="ARBA00010992"/>
    </source>
</evidence>